<dbReference type="EMBL" id="JASPKY010000033">
    <property type="protein sequence ID" value="KAK9747181.1"/>
    <property type="molecule type" value="Genomic_DNA"/>
</dbReference>
<gene>
    <name evidence="2" type="ORF">QE152_g5529</name>
</gene>
<evidence type="ECO:0000313" key="2">
    <source>
        <dbReference type="EMBL" id="KAK9747181.1"/>
    </source>
</evidence>
<feature type="region of interest" description="Disordered" evidence="1">
    <location>
        <begin position="82"/>
        <end position="107"/>
    </location>
</feature>
<protein>
    <recommendedName>
        <fullName evidence="4">DDE-1 domain-containing protein</fullName>
    </recommendedName>
</protein>
<sequence length="130" mass="13971">MCKQAWDKVKPETIKNCFKKATDEQSVGATVAEAVPPVDDWEDVVSDPTISKNEDFLNVDEDVAVCGEMSNAETIAEVLASEKQDDDADGLGDEIAGSSAEEVPVPSAADAMNQVGMYKNLDVFLKAELM</sequence>
<dbReference type="Proteomes" id="UP001458880">
    <property type="component" value="Unassembled WGS sequence"/>
</dbReference>
<reference evidence="2 3" key="1">
    <citation type="journal article" date="2024" name="BMC Genomics">
        <title>De novo assembly and annotation of Popillia japonica's genome with initial clues to its potential as an invasive pest.</title>
        <authorList>
            <person name="Cucini C."/>
            <person name="Boschi S."/>
            <person name="Funari R."/>
            <person name="Cardaioli E."/>
            <person name="Iannotti N."/>
            <person name="Marturano G."/>
            <person name="Paoli F."/>
            <person name="Bruttini M."/>
            <person name="Carapelli A."/>
            <person name="Frati F."/>
            <person name="Nardi F."/>
        </authorList>
    </citation>
    <scope>NUCLEOTIDE SEQUENCE [LARGE SCALE GENOMIC DNA]</scope>
    <source>
        <strain evidence="2">DMR45628</strain>
    </source>
</reference>
<comment type="caution">
    <text evidence="2">The sequence shown here is derived from an EMBL/GenBank/DDBJ whole genome shotgun (WGS) entry which is preliminary data.</text>
</comment>
<evidence type="ECO:0000313" key="3">
    <source>
        <dbReference type="Proteomes" id="UP001458880"/>
    </source>
</evidence>
<keyword evidence="3" id="KW-1185">Reference proteome</keyword>
<name>A0AAW1MLN0_POPJA</name>
<dbReference type="AlphaFoldDB" id="A0AAW1MLN0"/>
<accession>A0AAW1MLN0</accession>
<proteinExistence type="predicted"/>
<evidence type="ECO:0000256" key="1">
    <source>
        <dbReference type="SAM" id="MobiDB-lite"/>
    </source>
</evidence>
<evidence type="ECO:0008006" key="4">
    <source>
        <dbReference type="Google" id="ProtNLM"/>
    </source>
</evidence>
<organism evidence="2 3">
    <name type="scientific">Popillia japonica</name>
    <name type="common">Japanese beetle</name>
    <dbReference type="NCBI Taxonomy" id="7064"/>
    <lineage>
        <taxon>Eukaryota</taxon>
        <taxon>Metazoa</taxon>
        <taxon>Ecdysozoa</taxon>
        <taxon>Arthropoda</taxon>
        <taxon>Hexapoda</taxon>
        <taxon>Insecta</taxon>
        <taxon>Pterygota</taxon>
        <taxon>Neoptera</taxon>
        <taxon>Endopterygota</taxon>
        <taxon>Coleoptera</taxon>
        <taxon>Polyphaga</taxon>
        <taxon>Scarabaeiformia</taxon>
        <taxon>Scarabaeidae</taxon>
        <taxon>Rutelinae</taxon>
        <taxon>Popillia</taxon>
    </lineage>
</organism>